<proteinExistence type="predicted"/>
<accession>A0ABD1T962</accession>
<sequence>MPFRMLSAMHRKLRDYRKFSAETEALQNDIAKAIWLLNDVKRVSLIELKKLQFLLDPSTELSDRSLGMAVMNLLTDDLFKCSDMDNVPDCLLETLSIINSSQLPSLD</sequence>
<name>A0ABD1T962_9LAMI</name>
<gene>
    <name evidence="1" type="ORF">Fot_32927</name>
</gene>
<dbReference type="AlphaFoldDB" id="A0ABD1T962"/>
<reference evidence="2" key="1">
    <citation type="submission" date="2024-07" db="EMBL/GenBank/DDBJ databases">
        <title>Two chromosome-level genome assemblies of Korean endemic species Abeliophyllum distichum and Forsythia ovata (Oleaceae).</title>
        <authorList>
            <person name="Jang H."/>
        </authorList>
    </citation>
    <scope>NUCLEOTIDE SEQUENCE [LARGE SCALE GENOMIC DNA]</scope>
</reference>
<protein>
    <submittedName>
        <fullName evidence="1">Uncharacterized protein</fullName>
    </submittedName>
</protein>
<dbReference type="PANTHER" id="PTHR36071:SF1">
    <property type="entry name" value="DNA DOUBLE-STRAND BREAK REPAIR PROTEIN"/>
    <property type="match status" value="1"/>
</dbReference>
<keyword evidence="2" id="KW-1185">Reference proteome</keyword>
<evidence type="ECO:0000313" key="2">
    <source>
        <dbReference type="Proteomes" id="UP001604277"/>
    </source>
</evidence>
<dbReference type="EMBL" id="JBFOLJ010000009">
    <property type="protein sequence ID" value="KAL2509280.1"/>
    <property type="molecule type" value="Genomic_DNA"/>
</dbReference>
<organism evidence="1 2">
    <name type="scientific">Forsythia ovata</name>
    <dbReference type="NCBI Taxonomy" id="205694"/>
    <lineage>
        <taxon>Eukaryota</taxon>
        <taxon>Viridiplantae</taxon>
        <taxon>Streptophyta</taxon>
        <taxon>Embryophyta</taxon>
        <taxon>Tracheophyta</taxon>
        <taxon>Spermatophyta</taxon>
        <taxon>Magnoliopsida</taxon>
        <taxon>eudicotyledons</taxon>
        <taxon>Gunneridae</taxon>
        <taxon>Pentapetalae</taxon>
        <taxon>asterids</taxon>
        <taxon>lamiids</taxon>
        <taxon>Lamiales</taxon>
        <taxon>Oleaceae</taxon>
        <taxon>Forsythieae</taxon>
        <taxon>Forsythia</taxon>
    </lineage>
</organism>
<evidence type="ECO:0000313" key="1">
    <source>
        <dbReference type="EMBL" id="KAL2509280.1"/>
    </source>
</evidence>
<dbReference type="Proteomes" id="UP001604277">
    <property type="component" value="Unassembled WGS sequence"/>
</dbReference>
<comment type="caution">
    <text evidence="1">The sequence shown here is derived from an EMBL/GenBank/DDBJ whole genome shotgun (WGS) entry which is preliminary data.</text>
</comment>
<dbReference type="PANTHER" id="PTHR36071">
    <property type="entry name" value="DNA DOUBLE-STRAND BREAK REPAIR PROTEIN"/>
    <property type="match status" value="1"/>
</dbReference>